<dbReference type="Pfam" id="PF04542">
    <property type="entry name" value="Sigma70_r2"/>
    <property type="match status" value="1"/>
</dbReference>
<dbReference type="Pfam" id="PF08281">
    <property type="entry name" value="Sigma70_r4_2"/>
    <property type="match status" value="1"/>
</dbReference>
<sequence>MAGLEDVRGFLEGDADAFRRIVERESPALYRLAVWLTHDPAAAQDLVQEVFVRAWRHRRQLRTPERLTPWLHAILRRAHLDWRRRGWRREVPIADAPEHLERLTLRHGRVAPPAEDQVARDADGAALCEALDCLSPLDQAILALRYGDDLAVHEIARRLNLRPGAVATRIHRSLAKLRRHLAEDAGTGGATERAQRRNR</sequence>
<dbReference type="NCBIfam" id="TIGR02937">
    <property type="entry name" value="sigma70-ECF"/>
    <property type="match status" value="1"/>
</dbReference>
<dbReference type="PROSITE" id="PS01063">
    <property type="entry name" value="SIGMA70_ECF"/>
    <property type="match status" value="1"/>
</dbReference>
<proteinExistence type="inferred from homology"/>
<keyword evidence="3 6" id="KW-0731">Sigma factor</keyword>
<gene>
    <name evidence="9" type="ORF">SAMN05421543_106228</name>
</gene>
<evidence type="ECO:0000256" key="2">
    <source>
        <dbReference type="ARBA" id="ARBA00023015"/>
    </source>
</evidence>
<dbReference type="Proteomes" id="UP000183508">
    <property type="component" value="Unassembled WGS sequence"/>
</dbReference>
<evidence type="ECO:0000259" key="8">
    <source>
        <dbReference type="Pfam" id="PF08281"/>
    </source>
</evidence>
<dbReference type="Gene3D" id="1.10.1740.10">
    <property type="match status" value="1"/>
</dbReference>
<evidence type="ECO:0000313" key="9">
    <source>
        <dbReference type="EMBL" id="SFU72473.1"/>
    </source>
</evidence>
<dbReference type="RefSeq" id="WP_074951204.1">
    <property type="nucleotide sequence ID" value="NZ_FPBV01000006.1"/>
</dbReference>
<dbReference type="STRING" id="392015.SAMN05421543_106228"/>
<dbReference type="SUPFAM" id="SSF88659">
    <property type="entry name" value="Sigma3 and sigma4 domains of RNA polymerase sigma factors"/>
    <property type="match status" value="1"/>
</dbReference>
<keyword evidence="2 6" id="KW-0805">Transcription regulation</keyword>
<comment type="similarity">
    <text evidence="1 6">Belongs to the sigma-70 factor family. ECF subfamily.</text>
</comment>
<protein>
    <recommendedName>
        <fullName evidence="6">RNA polymerase sigma factor</fullName>
    </recommendedName>
</protein>
<dbReference type="OrthoDB" id="2381110at2"/>
<dbReference type="EMBL" id="FPBV01000006">
    <property type="protein sequence ID" value="SFU72473.1"/>
    <property type="molecule type" value="Genomic_DNA"/>
</dbReference>
<dbReference type="CDD" id="cd06171">
    <property type="entry name" value="Sigma70_r4"/>
    <property type="match status" value="1"/>
</dbReference>
<dbReference type="PANTHER" id="PTHR43133:SF8">
    <property type="entry name" value="RNA POLYMERASE SIGMA FACTOR HI_1459-RELATED"/>
    <property type="match status" value="1"/>
</dbReference>
<evidence type="ECO:0000256" key="1">
    <source>
        <dbReference type="ARBA" id="ARBA00010641"/>
    </source>
</evidence>
<keyword evidence="5 6" id="KW-0804">Transcription</keyword>
<dbReference type="InterPro" id="IPR013324">
    <property type="entry name" value="RNA_pol_sigma_r3/r4-like"/>
</dbReference>
<dbReference type="InterPro" id="IPR036388">
    <property type="entry name" value="WH-like_DNA-bd_sf"/>
</dbReference>
<dbReference type="GO" id="GO:0016987">
    <property type="term" value="F:sigma factor activity"/>
    <property type="evidence" value="ECO:0007669"/>
    <property type="project" value="UniProtKB-KW"/>
</dbReference>
<dbReference type="InterPro" id="IPR014284">
    <property type="entry name" value="RNA_pol_sigma-70_dom"/>
</dbReference>
<dbReference type="AlphaFoldDB" id="A0A1I7IHS4"/>
<dbReference type="SUPFAM" id="SSF88946">
    <property type="entry name" value="Sigma2 domain of RNA polymerase sigma factors"/>
    <property type="match status" value="1"/>
</dbReference>
<name>A0A1I7IHS4_9BACL</name>
<dbReference type="InterPro" id="IPR007627">
    <property type="entry name" value="RNA_pol_sigma70_r2"/>
</dbReference>
<dbReference type="Gene3D" id="1.10.10.10">
    <property type="entry name" value="Winged helix-like DNA-binding domain superfamily/Winged helix DNA-binding domain"/>
    <property type="match status" value="1"/>
</dbReference>
<feature type="domain" description="RNA polymerase sigma factor 70 region 4 type 2" evidence="8">
    <location>
        <begin position="129"/>
        <end position="177"/>
    </location>
</feature>
<evidence type="ECO:0000313" key="10">
    <source>
        <dbReference type="Proteomes" id="UP000183508"/>
    </source>
</evidence>
<organism evidence="9 10">
    <name type="scientific">Alicyclobacillus macrosporangiidus</name>
    <dbReference type="NCBI Taxonomy" id="392015"/>
    <lineage>
        <taxon>Bacteria</taxon>
        <taxon>Bacillati</taxon>
        <taxon>Bacillota</taxon>
        <taxon>Bacilli</taxon>
        <taxon>Bacillales</taxon>
        <taxon>Alicyclobacillaceae</taxon>
        <taxon>Alicyclobacillus</taxon>
    </lineage>
</organism>
<evidence type="ECO:0000256" key="5">
    <source>
        <dbReference type="ARBA" id="ARBA00023163"/>
    </source>
</evidence>
<dbReference type="GO" id="GO:0006950">
    <property type="term" value="P:response to stress"/>
    <property type="evidence" value="ECO:0007669"/>
    <property type="project" value="UniProtKB-ARBA"/>
</dbReference>
<reference evidence="10" key="1">
    <citation type="submission" date="2016-10" db="EMBL/GenBank/DDBJ databases">
        <authorList>
            <person name="Varghese N."/>
        </authorList>
    </citation>
    <scope>NUCLEOTIDE SEQUENCE [LARGE SCALE GENOMIC DNA]</scope>
    <source>
        <strain evidence="10">DSM 17980</strain>
    </source>
</reference>
<evidence type="ECO:0000256" key="6">
    <source>
        <dbReference type="RuleBase" id="RU000716"/>
    </source>
</evidence>
<evidence type="ECO:0000259" key="7">
    <source>
        <dbReference type="Pfam" id="PF04542"/>
    </source>
</evidence>
<dbReference type="InterPro" id="IPR000838">
    <property type="entry name" value="RNA_pol_sigma70_ECF_CS"/>
</dbReference>
<dbReference type="PANTHER" id="PTHR43133">
    <property type="entry name" value="RNA POLYMERASE ECF-TYPE SIGMA FACTO"/>
    <property type="match status" value="1"/>
</dbReference>
<dbReference type="GO" id="GO:0003677">
    <property type="term" value="F:DNA binding"/>
    <property type="evidence" value="ECO:0007669"/>
    <property type="project" value="UniProtKB-KW"/>
</dbReference>
<dbReference type="GO" id="GO:0006352">
    <property type="term" value="P:DNA-templated transcription initiation"/>
    <property type="evidence" value="ECO:0007669"/>
    <property type="project" value="InterPro"/>
</dbReference>
<keyword evidence="10" id="KW-1185">Reference proteome</keyword>
<keyword evidence="4 6" id="KW-0238">DNA-binding</keyword>
<evidence type="ECO:0000256" key="3">
    <source>
        <dbReference type="ARBA" id="ARBA00023082"/>
    </source>
</evidence>
<dbReference type="InterPro" id="IPR039425">
    <property type="entry name" value="RNA_pol_sigma-70-like"/>
</dbReference>
<dbReference type="InterPro" id="IPR013325">
    <property type="entry name" value="RNA_pol_sigma_r2"/>
</dbReference>
<dbReference type="InterPro" id="IPR013249">
    <property type="entry name" value="RNA_pol_sigma70_r4_t2"/>
</dbReference>
<accession>A0A1I7IHS4</accession>
<feature type="domain" description="RNA polymerase sigma-70 region 2" evidence="7">
    <location>
        <begin position="21"/>
        <end position="89"/>
    </location>
</feature>
<evidence type="ECO:0000256" key="4">
    <source>
        <dbReference type="ARBA" id="ARBA00023125"/>
    </source>
</evidence>